<accession>A0A0W0RJ61</accession>
<dbReference type="STRING" id="447.Lboz_2687"/>
<name>A0A0W0RJ61_LEGBO</name>
<reference evidence="2 3" key="1">
    <citation type="submission" date="2015-11" db="EMBL/GenBank/DDBJ databases">
        <title>Genomic analysis of 38 Legionella species identifies large and diverse effector repertoires.</title>
        <authorList>
            <person name="Burstein D."/>
            <person name="Amaro F."/>
            <person name="Zusman T."/>
            <person name="Lifshitz Z."/>
            <person name="Cohen O."/>
            <person name="Gilbert J.A."/>
            <person name="Pupko T."/>
            <person name="Shuman H.A."/>
            <person name="Segal G."/>
        </authorList>
    </citation>
    <scope>NUCLEOTIDE SEQUENCE [LARGE SCALE GENOMIC DNA]</scope>
    <source>
        <strain evidence="2 3">WIGA</strain>
    </source>
</reference>
<dbReference type="PATRIC" id="fig|447.4.peg.2858"/>
<organism evidence="2 3">
    <name type="scientific">Legionella bozemanae</name>
    <name type="common">Fluoribacter bozemanae</name>
    <dbReference type="NCBI Taxonomy" id="447"/>
    <lineage>
        <taxon>Bacteria</taxon>
        <taxon>Pseudomonadati</taxon>
        <taxon>Pseudomonadota</taxon>
        <taxon>Gammaproteobacteria</taxon>
        <taxon>Legionellales</taxon>
        <taxon>Legionellaceae</taxon>
        <taxon>Legionella</taxon>
    </lineage>
</organism>
<protein>
    <submittedName>
        <fullName evidence="2">LigA, interaptin</fullName>
    </submittedName>
</protein>
<sequence>MKITVGKDNFNNVKDFITYLEITFEQDKLISEEVTLSLECDELIQEEFNELAEFLLKPERPRLYKFEFPPQQRHYQLSFDNVYLQGKRQKFSLEFQHQVAELPGSSISFQPSINKIRKTKKNWIEGTKGPSMNLQLQYQIQSHQEHPQQERLQKATLRKRKEELVVGAVVEAEKVRSEDLGELVDRASLDSRRWLDFFKKQFNPNQFFISDKLLLSIWDRLVGKGVNQVKALDRKITHVQAAAMEKIIRNFPEFSYGLLFENLPAGFYLQQTQDGKNVLCFSDAPEYQRLEQITPLTLVPELPPVNARNIIGSYHQFSFLKKDSENVGRYKAEFNYLLSEKCTPERRREAFVFFLSELAGYDTPKLKQIKRLLQTIPLSDLNYRGLAQVLIHTGADGVLLLLQQLKTLHDKDLFKDFNKMFLDKPENYLALMSPQGFANLKKLSELNSEQRTWWNSLVEQHKEAGARAEFNELFAAYDYFLRQLDNKKLKLPLSCALKNIRHMKPALDRLLFIINNSSDPEEQLTYLDGLDFDVYGAYHASRYNQYQLVSQRMNLRPNIHAEALDYTVPVLPNEIHTWLTRLDASYGEVISRFYRFIGGQEWAFTLDVYQKIEQEISNNQKLNKQNKVLLLNIIALITMGQRACTKTEEPYTQVKSLLNQFIIITENFDEHLNSQLSTVLLAFLGALEHCHWESMPTADELNKLIEALFPMQKAKAPDVARHDFLEMSSLALKFMGEYSNSASIVIDNYQRRCAIEQTHTVPIQKFSFPILLKHLVTPSKLNQFLPDLFHDQPESLSQFVGLLSLFNDEIPEGTGHDQGDSEFEIKIKTLAQVVHDMQPERRGQLLSIFADINIEASYRLPSLEQLIKTVDSVTKAEEKLSVLPTIENQKAGILEIVCAELPDLKVGKNTVNETAIDLFSVLRQSYKEWRFESKLANLPEKLQGYLESWMDSHYVVLYYLDQHPPNPRMLFESLAEAEREAKNLLGSRWFAWTLSGFPQEKIQMTQALGAEFFTKKSYLSVLKPKIEANYKSSLIAALKPLQTNQDFDNFLFKQIKELNIERPIDESLQELGQQLDVVNGLINSLTRIKNENNIEFHRCIALLTERIKSIAPEKSFLTAVQMKDLLDVLSQGKAVSVASPLAILCTILKETPKYTAEQLRDALSEVAYLTKYREELGQQAYENLLRCSFTHNLTQKSLFPLKELIGLKSKELIGLKSLTDGEAKHSEALFAALIHVIKRSEPDVDEQTLQKVIDKIASITQTKATVQSLVPLLTLLIKTCTKGSKSELTRFYNVVNKLEATEDSDLNNWAKILLILGEHVTDKNIHRLLDVLAGLELNQHYLREIVALFDYPPYPEIEPFIKMLNGYVKDLRAYIDAFDKDPKAGRAPQKNAFDVVLKDSDQVLDEQFETSQVKRVIAGIKNTFAGASLSSQEQYDLAQQVTYINAIGKNQPLTLVVGDKPTTKQIKVYKNLTKISRAELRELSDTLIAALRKPSELSVALRKPELEAHEKLKIQLRLLAVLREQYFRATGKFVDTTQLIAVLMSLKNQQSNMLMEIDGEESNSIAAALFAVMQWVEADGGTVDVCAPSRDVMAQSYKNHAKDFFVSLGIASRSIEIDAPKGTYKVGGINYSTIGDLALYRSRAKTENENLTAYKEDGHVASSNLIFYGSDFSELDERILFNLAMRAESDEGSENSPYAWIYLLVNEFITQEQFKTLHSSNSWSADKDVDQLKEFLYRYAPTGLHRAQLNDLPKDKFNLWINSAIAAQRFVEGEDFVIPPSKTARHFAIPIHQKTRQSGLTFMEHQFLHARLQIEHPDWEFVIAPDMRLVDSVSTKEFIDDYKKQGRIISISRALERQDELLEQCSKFDMSAACQIPPHQKNKPKGLIAKETVNKEAHLHALSEAIKQAKNEQPIVILARDAHEVEFLEGKLKAQFTEKNIAAFKDAGQLQENWIKNQSGKNNTLTIVTSALGRISAFDTKHSKGFLTIQTELDTPHDTQQIMNHIAGNDKPGRHIVIYEEYGTFLSQSCFYQSEEGRKKMLVALAQQKRQRNEDIAVERHYIQTVSSIQQVVLQQFQEWKEFLHLVYPKSEWRTLDAELLVQRDDLILALSHQWGECLEHSDPQKKYANPYVRRNVSKELQIRELDEAVAAYEVAVNSIWSQQRAFFKEKVMPVIVEDSINAQRYHYLDGVSLSEQLQFRRLAEHEGKKEMLIQKKKTRRYVESGLEVNGAMLRFADGDVGVYRDAFVKSQVKLFAADISRIIKNNAYLNKTTRSLLVKQIEHATNLDILIDLLADYANYLPEDRFAEKYAMQPIIQEMLMVYQQAGFEETTELQELKTIYLDQVAAEIVDDLESTLSWAMKEHRGLGYLLERFAVTTAADAILNATHILKDAKTLSDRQSAIKHLYKVLTKHEAQLEGLWIFSFGFHKNTHTLIKETLATLDGLAAMSSNENELDADFIHDCKEEALYEVMKEKLDSAIQVIEGEEPLLQKNDEWKAIKHALNAIQAENNTLYGFYEMHYFLANKVGDLTRKSSKLQEFAIRLRGEVRNICEKFSQDHKELLNTSKFLARKADNLKEKLNGLNGFAVKEVRLKEGHNGFSDYFDLVIKGVGSHPLLHNFTQYNSRAHELTEERKVLEVRLVKANEQLLAFDQLIKKQLPLLQFGAKIKPDVEQFPKKFQDQVNEILVLKEWAADQKPKDLSSFSEKVHNSFLDRELIKTFKFPDLQAEEIDKIQDILLKIRFMDLHGRIVEGMKPKTVWGKISSYVASHVFTPEDMDDWRLEFDELLRSPGRNLTDAFRPDIEKKQGVLAAELGKLRQEIAEQAESLKQQVAFLNEKINEEEKKSGMYVMRITNPSELLEFEKRLSAINIKMKQKAQPVSQIARKPTTSSEVMYPQVERLEHVNKTAEFVM</sequence>
<evidence type="ECO:0000256" key="1">
    <source>
        <dbReference type="SAM" id="Coils"/>
    </source>
</evidence>
<keyword evidence="3" id="KW-1185">Reference proteome</keyword>
<proteinExistence type="predicted"/>
<comment type="caution">
    <text evidence="2">The sequence shown here is derived from an EMBL/GenBank/DDBJ whole genome shotgun (WGS) entry which is preliminary data.</text>
</comment>
<evidence type="ECO:0000313" key="3">
    <source>
        <dbReference type="Proteomes" id="UP000054695"/>
    </source>
</evidence>
<dbReference type="Proteomes" id="UP000054695">
    <property type="component" value="Unassembled WGS sequence"/>
</dbReference>
<dbReference type="EMBL" id="LNXU01000032">
    <property type="protein sequence ID" value="KTC71110.1"/>
    <property type="molecule type" value="Genomic_DNA"/>
</dbReference>
<dbReference type="Gene3D" id="3.40.50.300">
    <property type="entry name" value="P-loop containing nucleotide triphosphate hydrolases"/>
    <property type="match status" value="2"/>
</dbReference>
<feature type="coiled-coil region" evidence="1">
    <location>
        <begin position="2812"/>
        <end position="2846"/>
    </location>
</feature>
<evidence type="ECO:0000313" key="2">
    <source>
        <dbReference type="EMBL" id="KTC71110.1"/>
    </source>
</evidence>
<keyword evidence="1" id="KW-0175">Coiled coil</keyword>
<dbReference type="RefSeq" id="WP_058460281.1">
    <property type="nucleotide sequence ID" value="NZ_CAAAIY010000002.1"/>
</dbReference>
<gene>
    <name evidence="2" type="ORF">Lboz_2687</name>
</gene>
<dbReference type="InterPro" id="IPR027417">
    <property type="entry name" value="P-loop_NTPase"/>
</dbReference>